<protein>
    <submittedName>
        <fullName evidence="1">Uncharacterized protein</fullName>
    </submittedName>
</protein>
<keyword evidence="2" id="KW-1185">Reference proteome</keyword>
<comment type="caution">
    <text evidence="1">The sequence shown here is derived from an EMBL/GenBank/DDBJ whole genome shotgun (WGS) entry which is preliminary data.</text>
</comment>
<accession>A0AAV3YVK1</accession>
<proteinExistence type="predicted"/>
<dbReference type="Proteomes" id="UP000735302">
    <property type="component" value="Unassembled WGS sequence"/>
</dbReference>
<dbReference type="AlphaFoldDB" id="A0AAV3YVK1"/>
<evidence type="ECO:0000313" key="2">
    <source>
        <dbReference type="Proteomes" id="UP000735302"/>
    </source>
</evidence>
<sequence length="102" mass="11876">MRVKQWLLCWRVENKEQTDDERKMHVKRSAPQQYLEDDSPAFQAEHYADRNFLVTSLEQHILLPNTNSLGNAEGGSSLIAILLNLKTSKNPRDVQKRLNHSY</sequence>
<name>A0AAV3YVK1_9GAST</name>
<gene>
    <name evidence="1" type="ORF">PoB_001350700</name>
</gene>
<dbReference type="EMBL" id="BLXT01001645">
    <property type="protein sequence ID" value="GFN87001.1"/>
    <property type="molecule type" value="Genomic_DNA"/>
</dbReference>
<reference evidence="1 2" key="1">
    <citation type="journal article" date="2021" name="Elife">
        <title>Chloroplast acquisition without the gene transfer in kleptoplastic sea slugs, Plakobranchus ocellatus.</title>
        <authorList>
            <person name="Maeda T."/>
            <person name="Takahashi S."/>
            <person name="Yoshida T."/>
            <person name="Shimamura S."/>
            <person name="Takaki Y."/>
            <person name="Nagai Y."/>
            <person name="Toyoda A."/>
            <person name="Suzuki Y."/>
            <person name="Arimoto A."/>
            <person name="Ishii H."/>
            <person name="Satoh N."/>
            <person name="Nishiyama T."/>
            <person name="Hasebe M."/>
            <person name="Maruyama T."/>
            <person name="Minagawa J."/>
            <person name="Obokata J."/>
            <person name="Shigenobu S."/>
        </authorList>
    </citation>
    <scope>NUCLEOTIDE SEQUENCE [LARGE SCALE GENOMIC DNA]</scope>
</reference>
<organism evidence="1 2">
    <name type="scientific">Plakobranchus ocellatus</name>
    <dbReference type="NCBI Taxonomy" id="259542"/>
    <lineage>
        <taxon>Eukaryota</taxon>
        <taxon>Metazoa</taxon>
        <taxon>Spiralia</taxon>
        <taxon>Lophotrochozoa</taxon>
        <taxon>Mollusca</taxon>
        <taxon>Gastropoda</taxon>
        <taxon>Heterobranchia</taxon>
        <taxon>Euthyneura</taxon>
        <taxon>Panpulmonata</taxon>
        <taxon>Sacoglossa</taxon>
        <taxon>Placobranchoidea</taxon>
        <taxon>Plakobranchidae</taxon>
        <taxon>Plakobranchus</taxon>
    </lineage>
</organism>
<evidence type="ECO:0000313" key="1">
    <source>
        <dbReference type="EMBL" id="GFN87001.1"/>
    </source>
</evidence>